<dbReference type="CDD" id="cd07518">
    <property type="entry name" value="HAD_YbiV-Like"/>
    <property type="match status" value="1"/>
</dbReference>
<dbReference type="Gene3D" id="3.30.1240.10">
    <property type="match status" value="1"/>
</dbReference>
<dbReference type="Gene3D" id="3.40.50.1000">
    <property type="entry name" value="HAD superfamily/HAD-like"/>
    <property type="match status" value="1"/>
</dbReference>
<dbReference type="RefSeq" id="WP_164509281.1">
    <property type="nucleotide sequence ID" value="NZ_JBHTOH010000031.1"/>
</dbReference>
<comment type="caution">
    <text evidence="1">The sequence shown here is derived from an EMBL/GenBank/DDBJ whole genome shotgun (WGS) entry which is preliminary data.</text>
</comment>
<dbReference type="PANTHER" id="PTHR10000">
    <property type="entry name" value="PHOSPHOSERINE PHOSPHATASE"/>
    <property type="match status" value="1"/>
</dbReference>
<protein>
    <submittedName>
        <fullName evidence="1">Cof-type HAD-IIB family hydrolase</fullName>
        <ecNumber evidence="1">3.1.3.-</ecNumber>
    </submittedName>
</protein>
<evidence type="ECO:0000313" key="1">
    <source>
        <dbReference type="EMBL" id="MFD1410976.1"/>
    </source>
</evidence>
<dbReference type="Proteomes" id="UP001597191">
    <property type="component" value="Unassembled WGS sequence"/>
</dbReference>
<proteinExistence type="predicted"/>
<gene>
    <name evidence="1" type="ORF">ACFQ4R_05035</name>
</gene>
<organism evidence="1 2">
    <name type="scientific">Lapidilactobacillus gannanensis</name>
    <dbReference type="NCBI Taxonomy" id="2486002"/>
    <lineage>
        <taxon>Bacteria</taxon>
        <taxon>Bacillati</taxon>
        <taxon>Bacillota</taxon>
        <taxon>Bacilli</taxon>
        <taxon>Lactobacillales</taxon>
        <taxon>Lactobacillaceae</taxon>
        <taxon>Lapidilactobacillus</taxon>
    </lineage>
</organism>
<dbReference type="NCBIfam" id="TIGR01484">
    <property type="entry name" value="HAD-SF-IIB"/>
    <property type="match status" value="1"/>
</dbReference>
<accession>A0ABW4BMC3</accession>
<dbReference type="Pfam" id="PF08282">
    <property type="entry name" value="Hydrolase_3"/>
    <property type="match status" value="1"/>
</dbReference>
<sequence>MKLVAVDIDGTFVNHQNEFDVVHFRQLFKKMQAQNIEFVVASGNQYPHCRRLFPEDLQDQINYVAENGALVMAHGQEVFCGGVTFDTVKRAIAELEKIPGTQYIISSKTHGYVPAKFMPEFHDEVVYYYAQYHEYHDLDELKDLPLLKLTALVGKENVPAAVATFKNWPDLLVTSSGFGYLDMINPEMHKAAGLQKLSEYYGIAPEDMVVFGDSGNDKEMFRYAGQAYAMANAEEQLKALTDLRAPSNEENGVLQVLDELLVD</sequence>
<dbReference type="GO" id="GO:0016787">
    <property type="term" value="F:hydrolase activity"/>
    <property type="evidence" value="ECO:0007669"/>
    <property type="project" value="UniProtKB-KW"/>
</dbReference>
<dbReference type="EMBL" id="JBHTOH010000031">
    <property type="protein sequence ID" value="MFD1410976.1"/>
    <property type="molecule type" value="Genomic_DNA"/>
</dbReference>
<dbReference type="InterPro" id="IPR000150">
    <property type="entry name" value="Cof"/>
</dbReference>
<dbReference type="EC" id="3.1.3.-" evidence="1"/>
<keyword evidence="1" id="KW-0378">Hydrolase</keyword>
<dbReference type="SUPFAM" id="SSF56784">
    <property type="entry name" value="HAD-like"/>
    <property type="match status" value="1"/>
</dbReference>
<dbReference type="InterPro" id="IPR023214">
    <property type="entry name" value="HAD_sf"/>
</dbReference>
<dbReference type="SFLD" id="SFLDG01140">
    <property type="entry name" value="C2.B:_Phosphomannomutase_and_P"/>
    <property type="match status" value="1"/>
</dbReference>
<dbReference type="InterPro" id="IPR036412">
    <property type="entry name" value="HAD-like_sf"/>
</dbReference>
<evidence type="ECO:0000313" key="2">
    <source>
        <dbReference type="Proteomes" id="UP001597191"/>
    </source>
</evidence>
<dbReference type="PANTHER" id="PTHR10000:SF53">
    <property type="entry name" value="5-AMINO-6-(5-PHOSPHO-D-RIBITYLAMINO)URACIL PHOSPHATASE YBJI-RELATED"/>
    <property type="match status" value="1"/>
</dbReference>
<name>A0ABW4BMC3_9LACO</name>
<reference evidence="2" key="1">
    <citation type="journal article" date="2019" name="Int. J. Syst. Evol. Microbiol.">
        <title>The Global Catalogue of Microorganisms (GCM) 10K type strain sequencing project: providing services to taxonomists for standard genome sequencing and annotation.</title>
        <authorList>
            <consortium name="The Broad Institute Genomics Platform"/>
            <consortium name="The Broad Institute Genome Sequencing Center for Infectious Disease"/>
            <person name="Wu L."/>
            <person name="Ma J."/>
        </authorList>
    </citation>
    <scope>NUCLEOTIDE SEQUENCE [LARGE SCALE GENOMIC DNA]</scope>
    <source>
        <strain evidence="2">CCM 8937</strain>
    </source>
</reference>
<dbReference type="SFLD" id="SFLDS00003">
    <property type="entry name" value="Haloacid_Dehalogenase"/>
    <property type="match status" value="1"/>
</dbReference>
<keyword evidence="2" id="KW-1185">Reference proteome</keyword>
<dbReference type="InterPro" id="IPR006379">
    <property type="entry name" value="HAD-SF_hydro_IIB"/>
</dbReference>
<dbReference type="NCBIfam" id="TIGR00099">
    <property type="entry name" value="Cof-subfamily"/>
    <property type="match status" value="1"/>
</dbReference>